<dbReference type="Proteomes" id="UP000619238">
    <property type="component" value="Unassembled WGS sequence"/>
</dbReference>
<gene>
    <name evidence="1" type="ORF">H2O64_09055</name>
</gene>
<dbReference type="InterPro" id="IPR022118">
    <property type="entry name" value="Peptidase_C70_AvrRpt2"/>
</dbReference>
<protein>
    <recommendedName>
        <fullName evidence="3">Peptidase C39 domain-containing protein</fullName>
    </recommendedName>
</protein>
<evidence type="ECO:0000313" key="1">
    <source>
        <dbReference type="EMBL" id="MBC8754817.1"/>
    </source>
</evidence>
<dbReference type="EMBL" id="JACGWS010000004">
    <property type="protein sequence ID" value="MBC8754817.1"/>
    <property type="molecule type" value="Genomic_DNA"/>
</dbReference>
<dbReference type="Gene3D" id="3.90.70.10">
    <property type="entry name" value="Cysteine proteinases"/>
    <property type="match status" value="1"/>
</dbReference>
<proteinExistence type="predicted"/>
<organism evidence="1 2">
    <name type="scientific">Kordia aestuariivivens</name>
    <dbReference type="NCBI Taxonomy" id="2759037"/>
    <lineage>
        <taxon>Bacteria</taxon>
        <taxon>Pseudomonadati</taxon>
        <taxon>Bacteroidota</taxon>
        <taxon>Flavobacteriia</taxon>
        <taxon>Flavobacteriales</taxon>
        <taxon>Flavobacteriaceae</taxon>
        <taxon>Kordia</taxon>
    </lineage>
</organism>
<evidence type="ECO:0008006" key="3">
    <source>
        <dbReference type="Google" id="ProtNLM"/>
    </source>
</evidence>
<comment type="caution">
    <text evidence="1">The sequence shown here is derived from an EMBL/GenBank/DDBJ whole genome shotgun (WGS) entry which is preliminary data.</text>
</comment>
<accession>A0ABR7Q8C9</accession>
<evidence type="ECO:0000313" key="2">
    <source>
        <dbReference type="Proteomes" id="UP000619238"/>
    </source>
</evidence>
<keyword evidence="2" id="KW-1185">Reference proteome</keyword>
<dbReference type="Pfam" id="PF12385">
    <property type="entry name" value="Peptidase_C70"/>
    <property type="match status" value="1"/>
</dbReference>
<sequence length="169" mass="19063">MKTINQFLKKSVLILFLVVFSNILNAQINRQEQSMWCWASCIQSSLYQANVNVSQASVVSRLVGWPQNRPASTLEVMNVLRSYNFKASAVNYPANPQQLYNTLLSGWKVIAFVNPTNNPEVGHFILLQGIAQNGSIIVSDPTYGNTYRQNINDLYYGWKWSQSIVVGTP</sequence>
<name>A0ABR7Q8C9_9FLAO</name>
<reference evidence="1 2" key="1">
    <citation type="submission" date="2020-07" db="EMBL/GenBank/DDBJ databases">
        <title>Description of Kordia aestuariivivens sp. nov., isolated from a tidal flat.</title>
        <authorList>
            <person name="Park S."/>
            <person name="Yoon J.-H."/>
        </authorList>
    </citation>
    <scope>NUCLEOTIDE SEQUENCE [LARGE SCALE GENOMIC DNA]</scope>
    <source>
        <strain evidence="1 2">YSTF-M3</strain>
    </source>
</reference>
<dbReference type="RefSeq" id="WP_187561864.1">
    <property type="nucleotide sequence ID" value="NZ_JACGWS010000004.1"/>
</dbReference>